<dbReference type="InterPro" id="IPR019999">
    <property type="entry name" value="Anth_synth_I-like"/>
</dbReference>
<dbReference type="EC" id="4.1.3.27" evidence="1"/>
<dbReference type="GO" id="GO:0000162">
    <property type="term" value="P:L-tryptophan biosynthetic process"/>
    <property type="evidence" value="ECO:0007669"/>
    <property type="project" value="TreeGrafter"/>
</dbReference>
<dbReference type="PRINTS" id="PR00095">
    <property type="entry name" value="ANTSNTHASEI"/>
</dbReference>
<dbReference type="Proteomes" id="UP000222818">
    <property type="component" value="Unassembled WGS sequence"/>
</dbReference>
<reference evidence="7 8" key="1">
    <citation type="journal article" date="2017" name="ISME J.">
        <title>Tremblaya phenacola PPER: an evolutionary beta-gammaproteobacterium collage.</title>
        <authorList>
            <person name="Gil R."/>
            <person name="Vargas-Chavez C."/>
            <person name="Lopez-Madrigal S."/>
            <person name="Santos-Garcia D."/>
            <person name="Latorre A."/>
            <person name="Moya A."/>
        </authorList>
    </citation>
    <scope>NUCLEOTIDE SEQUENCE [LARGE SCALE GENOMIC DNA]</scope>
    <source>
        <strain evidence="7 8">PPER</strain>
    </source>
</reference>
<proteinExistence type="predicted"/>
<keyword evidence="2 7" id="KW-0456">Lyase</keyword>
<evidence type="ECO:0000256" key="2">
    <source>
        <dbReference type="ARBA" id="ARBA00023239"/>
    </source>
</evidence>
<evidence type="ECO:0000256" key="1">
    <source>
        <dbReference type="ARBA" id="ARBA00012266"/>
    </source>
</evidence>
<gene>
    <name evidence="7" type="primary">trpE</name>
    <name evidence="7" type="ORF">TPPER_00112</name>
</gene>
<dbReference type="PANTHER" id="PTHR11236">
    <property type="entry name" value="AMINOBENZOATE/ANTHRANILATE SYNTHASE"/>
    <property type="match status" value="1"/>
</dbReference>
<comment type="catalytic activity">
    <reaction evidence="3">
        <text>chorismate + L-glutamine = anthranilate + pyruvate + L-glutamate + H(+)</text>
        <dbReference type="Rhea" id="RHEA:21732"/>
        <dbReference type="ChEBI" id="CHEBI:15361"/>
        <dbReference type="ChEBI" id="CHEBI:15378"/>
        <dbReference type="ChEBI" id="CHEBI:16567"/>
        <dbReference type="ChEBI" id="CHEBI:29748"/>
        <dbReference type="ChEBI" id="CHEBI:29985"/>
        <dbReference type="ChEBI" id="CHEBI:58359"/>
        <dbReference type="EC" id="4.1.3.27"/>
    </reaction>
</comment>
<dbReference type="Pfam" id="PF00425">
    <property type="entry name" value="Chorismate_bind"/>
    <property type="match status" value="1"/>
</dbReference>
<feature type="transmembrane region" description="Helical" evidence="4">
    <location>
        <begin position="15"/>
        <end position="34"/>
    </location>
</feature>
<feature type="domain" description="Anthranilate synthase component I N-terminal" evidence="6">
    <location>
        <begin position="58"/>
        <end position="159"/>
    </location>
</feature>
<dbReference type="InterPro" id="IPR015890">
    <property type="entry name" value="Chorismate_C"/>
</dbReference>
<keyword evidence="4" id="KW-0472">Membrane</keyword>
<evidence type="ECO:0000256" key="3">
    <source>
        <dbReference type="ARBA" id="ARBA00047683"/>
    </source>
</evidence>
<dbReference type="SUPFAM" id="SSF56322">
    <property type="entry name" value="ADC synthase"/>
    <property type="match status" value="1"/>
</dbReference>
<evidence type="ECO:0000313" key="8">
    <source>
        <dbReference type="Proteomes" id="UP000222818"/>
    </source>
</evidence>
<dbReference type="GO" id="GO:0004049">
    <property type="term" value="F:anthranilate synthase activity"/>
    <property type="evidence" value="ECO:0007669"/>
    <property type="project" value="UniProtKB-EC"/>
</dbReference>
<feature type="domain" description="Chorismate-utilising enzyme C-terminal" evidence="5">
    <location>
        <begin position="217"/>
        <end position="471"/>
    </location>
</feature>
<name>A0A2G0V722_9PROT</name>
<keyword evidence="4" id="KW-0812">Transmembrane</keyword>
<dbReference type="Pfam" id="PF04715">
    <property type="entry name" value="Anth_synt_I_N"/>
    <property type="match status" value="1"/>
</dbReference>
<organism evidence="7 8">
    <name type="scientific">Candidatus Tremblayella phenacoccinincola</name>
    <dbReference type="NCBI Taxonomy" id="1010676"/>
    <lineage>
        <taxon>Bacteria</taxon>
        <taxon>Pseudomonadati</taxon>
        <taxon>Pseudomonadota</taxon>
        <taxon>Betaproteobacteria</taxon>
        <taxon>Candidatus Tremblayella</taxon>
    </lineage>
</organism>
<evidence type="ECO:0000256" key="4">
    <source>
        <dbReference type="SAM" id="Phobius"/>
    </source>
</evidence>
<dbReference type="OrthoDB" id="9803598at2"/>
<sequence>MLNYIVVDREKPVTAGHYCISMIGVVTGYSMSLLKTYRRSSFSFINTNSYIFEVKHSRSFIGVFNKVTAEHRSTTVSIYFFNSLIRRSFGEPHVFLNNSMYLTNVKATKHDHFVSEVGSIGYVGYDLFRYLRKRTGLFSKKDTFGVPDVFMHLTKELVLTYQTTIQLKSNCGLLSKQYILKLKKLRCVVNIIYITPSRALIVLKRISKKGITTIVRTKYLGLVTKAVTYIHKGKLMQIQVSRRFVKRVRLDGLHFFKSLKTVNPSAYMFLLRYEFFDVLGASPEIQIKQTTQRQDYLTSIKPIAGTRPRGRSVNEDLRLEAMLRSDLKEIAEHVMLVDLARNDLGIVSAYGTVYCFNLMSIEKYSHVQHIVSTVKSKINRNSTMAILNATFPAGTVTGTPKLKAMELIDKLEPMKRSFYGGSVGYVSTNDIETAITIRTSLIHKQRTYIQSAAGIVFHSRPVGEVKETENKVVAILSCINKLDGGSTINI</sequence>
<evidence type="ECO:0000259" key="5">
    <source>
        <dbReference type="Pfam" id="PF00425"/>
    </source>
</evidence>
<dbReference type="EMBL" id="MKGN01000012">
    <property type="protein sequence ID" value="PHN16271.1"/>
    <property type="molecule type" value="Genomic_DNA"/>
</dbReference>
<dbReference type="InterPro" id="IPR006805">
    <property type="entry name" value="Anth_synth_I_N"/>
</dbReference>
<dbReference type="RefSeq" id="WP_099336850.1">
    <property type="nucleotide sequence ID" value="NZ_MKGN01000012.1"/>
</dbReference>
<comment type="caution">
    <text evidence="7">The sequence shown here is derived from an EMBL/GenBank/DDBJ whole genome shotgun (WGS) entry which is preliminary data.</text>
</comment>
<dbReference type="PANTHER" id="PTHR11236:SF49">
    <property type="entry name" value="ANTHRANILATE SYNTHASE COMPONENT 1"/>
    <property type="match status" value="1"/>
</dbReference>
<dbReference type="InterPro" id="IPR005801">
    <property type="entry name" value="ADC_synthase"/>
</dbReference>
<keyword evidence="4" id="KW-1133">Transmembrane helix</keyword>
<dbReference type="Gene3D" id="3.60.120.10">
    <property type="entry name" value="Anthranilate synthase"/>
    <property type="match status" value="1"/>
</dbReference>
<dbReference type="AlphaFoldDB" id="A0A2G0V722"/>
<keyword evidence="8" id="KW-1185">Reference proteome</keyword>
<evidence type="ECO:0000259" key="6">
    <source>
        <dbReference type="Pfam" id="PF04715"/>
    </source>
</evidence>
<accession>A0A2G0V722</accession>
<protein>
    <recommendedName>
        <fullName evidence="1">anthranilate synthase</fullName>
        <ecNumber evidence="1">4.1.3.27</ecNumber>
    </recommendedName>
</protein>
<evidence type="ECO:0000313" key="7">
    <source>
        <dbReference type="EMBL" id="PHN16271.1"/>
    </source>
</evidence>